<feature type="repeat" description="WD" evidence="3">
    <location>
        <begin position="27"/>
        <end position="68"/>
    </location>
</feature>
<keyword evidence="5" id="KW-1185">Reference proteome</keyword>
<dbReference type="EMBL" id="ASPP01025014">
    <property type="protein sequence ID" value="ETO08427.1"/>
    <property type="molecule type" value="Genomic_DNA"/>
</dbReference>
<feature type="non-terminal residue" evidence="4">
    <location>
        <position position="1"/>
    </location>
</feature>
<dbReference type="PANTHER" id="PTHR22847">
    <property type="entry name" value="WD40 REPEAT PROTEIN"/>
    <property type="match status" value="1"/>
</dbReference>
<dbReference type="PROSITE" id="PS50294">
    <property type="entry name" value="WD_REPEATS_REGION"/>
    <property type="match status" value="1"/>
</dbReference>
<dbReference type="InterPro" id="IPR015943">
    <property type="entry name" value="WD40/YVTN_repeat-like_dom_sf"/>
</dbReference>
<dbReference type="SUPFAM" id="SSF50978">
    <property type="entry name" value="WD40 repeat-like"/>
    <property type="match status" value="1"/>
</dbReference>
<gene>
    <name evidence="4" type="ORF">RFI_28959</name>
</gene>
<dbReference type="PROSITE" id="PS50082">
    <property type="entry name" value="WD_REPEATS_2"/>
    <property type="match status" value="1"/>
</dbReference>
<evidence type="ECO:0000313" key="5">
    <source>
        <dbReference type="Proteomes" id="UP000023152"/>
    </source>
</evidence>
<comment type="caution">
    <text evidence="4">The sequence shown here is derived from an EMBL/GenBank/DDBJ whole genome shotgun (WGS) entry which is preliminary data.</text>
</comment>
<evidence type="ECO:0000256" key="1">
    <source>
        <dbReference type="ARBA" id="ARBA00022574"/>
    </source>
</evidence>
<dbReference type="InterPro" id="IPR036322">
    <property type="entry name" value="WD40_repeat_dom_sf"/>
</dbReference>
<dbReference type="PANTHER" id="PTHR22847:SF637">
    <property type="entry name" value="WD REPEAT DOMAIN 5B"/>
    <property type="match status" value="1"/>
</dbReference>
<dbReference type="InterPro" id="IPR001680">
    <property type="entry name" value="WD40_rpt"/>
</dbReference>
<proteinExistence type="predicted"/>
<name>X6M4P4_RETFI</name>
<organism evidence="4 5">
    <name type="scientific">Reticulomyxa filosa</name>
    <dbReference type="NCBI Taxonomy" id="46433"/>
    <lineage>
        <taxon>Eukaryota</taxon>
        <taxon>Sar</taxon>
        <taxon>Rhizaria</taxon>
        <taxon>Retaria</taxon>
        <taxon>Foraminifera</taxon>
        <taxon>Monothalamids</taxon>
        <taxon>Reticulomyxidae</taxon>
        <taxon>Reticulomyxa</taxon>
    </lineage>
</organism>
<dbReference type="OrthoDB" id="338622at2759"/>
<evidence type="ECO:0000313" key="4">
    <source>
        <dbReference type="EMBL" id="ETO08427.1"/>
    </source>
</evidence>
<dbReference type="PROSITE" id="PS00678">
    <property type="entry name" value="WD_REPEATS_1"/>
    <property type="match status" value="1"/>
</dbReference>
<dbReference type="InterPro" id="IPR019775">
    <property type="entry name" value="WD40_repeat_CS"/>
</dbReference>
<protein>
    <submittedName>
        <fullName evidence="4">WD-40 repeat protein</fullName>
    </submittedName>
</protein>
<accession>X6M4P4</accession>
<keyword evidence="2" id="KW-0677">Repeat</keyword>
<dbReference type="AlphaFoldDB" id="X6M4P4"/>
<dbReference type="Pfam" id="PF00400">
    <property type="entry name" value="WD40"/>
    <property type="match status" value="1"/>
</dbReference>
<keyword evidence="1 3" id="KW-0853">WD repeat</keyword>
<dbReference type="Gene3D" id="2.130.10.10">
    <property type="entry name" value="YVTN repeat-like/Quinoprotein amine dehydrogenase"/>
    <property type="match status" value="1"/>
</dbReference>
<dbReference type="Proteomes" id="UP000023152">
    <property type="component" value="Unassembled WGS sequence"/>
</dbReference>
<reference evidence="4 5" key="1">
    <citation type="journal article" date="2013" name="Curr. Biol.">
        <title>The Genome of the Foraminiferan Reticulomyxa filosa.</title>
        <authorList>
            <person name="Glockner G."/>
            <person name="Hulsmann N."/>
            <person name="Schleicher M."/>
            <person name="Noegel A.A."/>
            <person name="Eichinger L."/>
            <person name="Gallinger C."/>
            <person name="Pawlowski J."/>
            <person name="Sierra R."/>
            <person name="Euteneuer U."/>
            <person name="Pillet L."/>
            <person name="Moustafa A."/>
            <person name="Platzer M."/>
            <person name="Groth M."/>
            <person name="Szafranski K."/>
            <person name="Schliwa M."/>
        </authorList>
    </citation>
    <scope>NUCLEOTIDE SEQUENCE [LARGE SCALE GENOMIC DNA]</scope>
</reference>
<evidence type="ECO:0000256" key="2">
    <source>
        <dbReference type="ARBA" id="ARBA00022737"/>
    </source>
</evidence>
<sequence>YIFIYTFISTNEFFKKQLKYFKPFKELKGHFDQINSIKISSDGTKIVSSSNDKTIKIWDIASNRHNNNVTRIMFSKDGKIIISAKIWDVISEQEIQTLKGKLLGKNDYYIIEIWDIQSSKIIKNFNMQMMYRKQNIILMVVLLFQFQQIETIQIWDVESGILLKECLNL</sequence>
<evidence type="ECO:0000256" key="3">
    <source>
        <dbReference type="PROSITE-ProRule" id="PRU00221"/>
    </source>
</evidence>
<dbReference type="SMART" id="SM00320">
    <property type="entry name" value="WD40"/>
    <property type="match status" value="1"/>
</dbReference>
<dbReference type="GO" id="GO:1990234">
    <property type="term" value="C:transferase complex"/>
    <property type="evidence" value="ECO:0007669"/>
    <property type="project" value="UniProtKB-ARBA"/>
</dbReference>